<dbReference type="NCBIfam" id="NF008805">
    <property type="entry name" value="PRK11824.1"/>
    <property type="match status" value="1"/>
</dbReference>
<feature type="compositionally biased region" description="Basic and acidic residues" evidence="18">
    <location>
        <begin position="963"/>
        <end position="972"/>
    </location>
</feature>
<dbReference type="AlphaFoldDB" id="A0AA88D2N0"/>
<dbReference type="GO" id="GO:0003723">
    <property type="term" value="F:RNA binding"/>
    <property type="evidence" value="ECO:0007669"/>
    <property type="project" value="UniProtKB-UniRule"/>
</dbReference>
<keyword evidence="10" id="KW-0548">Nucleotidyltransferase</keyword>
<dbReference type="Pfam" id="PF01138">
    <property type="entry name" value="RNase_PH"/>
    <property type="match status" value="2"/>
</dbReference>
<proteinExistence type="inferred from homology"/>
<dbReference type="InterPro" id="IPR004088">
    <property type="entry name" value="KH_dom_type_1"/>
</dbReference>
<dbReference type="InterPro" id="IPR012340">
    <property type="entry name" value="NA-bd_OB-fold"/>
</dbReference>
<dbReference type="GO" id="GO:0009570">
    <property type="term" value="C:chloroplast stroma"/>
    <property type="evidence" value="ECO:0007669"/>
    <property type="project" value="TreeGrafter"/>
</dbReference>
<accession>A0AA88D2N0</accession>
<dbReference type="Pfam" id="PF03725">
    <property type="entry name" value="RNase_PH_C"/>
    <property type="match status" value="1"/>
</dbReference>
<evidence type="ECO:0000256" key="6">
    <source>
        <dbReference type="ARBA" id="ARBA00022640"/>
    </source>
</evidence>
<keyword evidence="8" id="KW-0808">Transferase</keyword>
<dbReference type="SUPFAM" id="SSF50249">
    <property type="entry name" value="Nucleic acid-binding proteins"/>
    <property type="match status" value="1"/>
</dbReference>
<dbReference type="EC" id="2.7.7.8" evidence="3"/>
<dbReference type="GO" id="GO:0006397">
    <property type="term" value="P:mRNA processing"/>
    <property type="evidence" value="ECO:0007669"/>
    <property type="project" value="UniProtKB-KW"/>
</dbReference>
<dbReference type="InterPro" id="IPR015847">
    <property type="entry name" value="ExoRNase_PH_dom2"/>
</dbReference>
<evidence type="ECO:0000256" key="11">
    <source>
        <dbReference type="ARBA" id="ARBA00022722"/>
    </source>
</evidence>
<dbReference type="GO" id="GO:0000965">
    <property type="term" value="P:mitochondrial RNA 3'-end processing"/>
    <property type="evidence" value="ECO:0007669"/>
    <property type="project" value="TreeGrafter"/>
</dbReference>
<dbReference type="Gene3D" id="2.40.50.140">
    <property type="entry name" value="Nucleic acid-binding proteins"/>
    <property type="match status" value="1"/>
</dbReference>
<dbReference type="InterPro" id="IPR003029">
    <property type="entry name" value="S1_domain"/>
</dbReference>
<dbReference type="InterPro" id="IPR036612">
    <property type="entry name" value="KH_dom_type_1_sf"/>
</dbReference>
<dbReference type="Gene3D" id="3.30.230.70">
    <property type="entry name" value="GHMP Kinase, N-terminal domain"/>
    <property type="match status" value="2"/>
</dbReference>
<keyword evidence="6" id="KW-0934">Plastid</keyword>
<dbReference type="PANTHER" id="PTHR11252:SF0">
    <property type="entry name" value="POLYRIBONUCLEOTIDE NUCLEOTIDYLTRANSFERASE 1, MITOCHONDRIAL"/>
    <property type="match status" value="1"/>
</dbReference>
<evidence type="ECO:0000256" key="15">
    <source>
        <dbReference type="ARBA" id="ARBA00022946"/>
    </source>
</evidence>
<dbReference type="SUPFAM" id="SSF46915">
    <property type="entry name" value="Polynucleotide phosphorylase/guanosine pentaphosphate synthase (PNPase/GPSI), domain 3"/>
    <property type="match status" value="1"/>
</dbReference>
<keyword evidence="11" id="KW-0540">Nuclease</keyword>
<feature type="domain" description="S1 motif" evidence="19">
    <location>
        <begin position="816"/>
        <end position="887"/>
    </location>
</feature>
<sequence>MQANPSVSNRGSCSHQFFQKLPPPSPWRLSPSRSSSSLRLTAPSKLRSLSLLLSLSSGRFSCSALTQSPPSLPQPFSVKIPFGDRHILVETGHIGRQASAAVTVTDGETIIYTSVCMADTPSEPLDFFPLSVNYQERFSAAGRTSGGFFKREGRTKDNEVLICRLIDRPLRPTMPKGFYHETQILSWVLSYDGLHSPDALAVTAAGIAVALSELPNSKAIAGVRVGLVGDKFIVNPTTKEMEGSELDLLLAGTDSAILMIEGYCNFLSEEKLLEAVQVGQFKLHSLSLAHSLSFFDAEVIGTGLVYLDCEELKKLNNREENVVDFWLYWLEPRTEDAVRAICNEVEALVKTCGKPKMFDAVKFPPQELYKLVEEIAGDELVQVLQIKRKIPRRKALLSLEEKVLTMLTENGYVSLDATLEVNETIADMLEEEDEDEEVVVDGEVDEGDVHIKPTPRKTTPMNGRRSDGRTLEEIRPINSSCGLLPRAHGSTLFTRGETQSLAVVTLGDRQMAQRVDNLVGVDELKRFYLQYSFPPSCVGEVGRIGAPSRREIGHGMLAERALEPILPSEDDFPYTVRVESTITESNGSSSMASVCGGSLALQDAGVPIKCSIAGIAMGMVLDTKEFGGDGSPIILSDITGSEDASGDMDFKVLCSMLDFSIELLSVRNEDGVTAFQMDIKVGGITLPIMRKALLQAKDGRKHILAEMSKCSPPPSRRLSQYAPLIYVMKVKPEKVNLIIGTGGKKVKSIIEETGVEAIDTQDNGIVKITAKDLLSLEKSKAIISNLTMVPSVGDVYRLCTISLHRVTSMFVLALHLAYLKQRDCEIKSITNYGVFVEIAPGREGLCHISELSSDWLAKAEDAFRVGDRIDVKLIEVNEKGQLRLSRRALLPETSPDKSSSEETSDEGTTKKVMTGAKGNMEEKTVQAKDKDGTTKASSSNKSPSSENTPLPQKKLIRKPVAPGKDRLDTNKEKSRKSGGKPVSSVAGKDENSLVNKRG</sequence>
<evidence type="ECO:0000313" key="21">
    <source>
        <dbReference type="Proteomes" id="UP001187192"/>
    </source>
</evidence>
<evidence type="ECO:0000259" key="19">
    <source>
        <dbReference type="PROSITE" id="PS50126"/>
    </source>
</evidence>
<evidence type="ECO:0000256" key="1">
    <source>
        <dbReference type="ARBA" id="ARBA00004229"/>
    </source>
</evidence>
<dbReference type="SMART" id="SM00316">
    <property type="entry name" value="S1"/>
    <property type="match status" value="1"/>
</dbReference>
<dbReference type="FunFam" id="3.30.230.70:FF:000001">
    <property type="entry name" value="Polyribonucleotide nucleotidyltransferase"/>
    <property type="match status" value="1"/>
</dbReference>
<evidence type="ECO:0000256" key="9">
    <source>
        <dbReference type="ARBA" id="ARBA00022694"/>
    </source>
</evidence>
<dbReference type="FunFam" id="2.40.50.140:FF:000158">
    <property type="entry name" value="Polyribonucleotide nucleotidyltransferase 1, chloroplastic"/>
    <property type="match status" value="1"/>
</dbReference>
<gene>
    <name evidence="20" type="ORF">TIFTF001_008200</name>
</gene>
<evidence type="ECO:0000256" key="12">
    <source>
        <dbReference type="ARBA" id="ARBA00022801"/>
    </source>
</evidence>
<dbReference type="InterPro" id="IPR012162">
    <property type="entry name" value="PNPase"/>
</dbReference>
<dbReference type="PROSITE" id="PS50084">
    <property type="entry name" value="KH_TYPE_1"/>
    <property type="match status" value="1"/>
</dbReference>
<keyword evidence="12" id="KW-0378">Hydrolase</keyword>
<comment type="caution">
    <text evidence="20">The sequence shown here is derived from an EMBL/GenBank/DDBJ whole genome shotgun (WGS) entry which is preliminary data.</text>
</comment>
<evidence type="ECO:0000256" key="10">
    <source>
        <dbReference type="ARBA" id="ARBA00022695"/>
    </source>
</evidence>
<comment type="subcellular location">
    <subcellularLocation>
        <location evidence="1">Plastid</location>
        <location evidence="1">Chloroplast</location>
    </subcellularLocation>
</comment>
<dbReference type="FunFam" id="3.30.230.70:FF:000013">
    <property type="entry name" value="Polyribonucleotide nucleotidyltransferase"/>
    <property type="match status" value="1"/>
</dbReference>
<keyword evidence="4" id="KW-0150">Chloroplast</keyword>
<dbReference type="InterPro" id="IPR001247">
    <property type="entry name" value="ExoRNase_PH_dom1"/>
</dbReference>
<dbReference type="GO" id="GO:0000175">
    <property type="term" value="F:3'-5'-RNA exonuclease activity"/>
    <property type="evidence" value="ECO:0007669"/>
    <property type="project" value="UniProtKB-ARBA"/>
</dbReference>
<dbReference type="SUPFAM" id="SSF55666">
    <property type="entry name" value="Ribonuclease PH domain 2-like"/>
    <property type="match status" value="2"/>
</dbReference>
<dbReference type="InterPro" id="IPR027408">
    <property type="entry name" value="PNPase/RNase_PH_dom_sf"/>
</dbReference>
<evidence type="ECO:0000256" key="4">
    <source>
        <dbReference type="ARBA" id="ARBA00022528"/>
    </source>
</evidence>
<dbReference type="Proteomes" id="UP001187192">
    <property type="component" value="Unassembled WGS sequence"/>
</dbReference>
<dbReference type="SMART" id="SM00322">
    <property type="entry name" value="KH"/>
    <property type="match status" value="1"/>
</dbReference>
<dbReference type="CDD" id="cd02393">
    <property type="entry name" value="KH-I_PNPase"/>
    <property type="match status" value="1"/>
</dbReference>
<reference evidence="20" key="1">
    <citation type="submission" date="2023-07" db="EMBL/GenBank/DDBJ databases">
        <title>draft genome sequence of fig (Ficus carica).</title>
        <authorList>
            <person name="Takahashi T."/>
            <person name="Nishimura K."/>
        </authorList>
    </citation>
    <scope>NUCLEOTIDE SEQUENCE</scope>
</reference>
<keyword evidence="7" id="KW-0507">mRNA processing</keyword>
<evidence type="ECO:0000256" key="5">
    <source>
        <dbReference type="ARBA" id="ARBA00022552"/>
    </source>
</evidence>
<dbReference type="GO" id="GO:0006364">
    <property type="term" value="P:rRNA processing"/>
    <property type="evidence" value="ECO:0007669"/>
    <property type="project" value="UniProtKB-KW"/>
</dbReference>
<dbReference type="Pfam" id="PF00575">
    <property type="entry name" value="S1"/>
    <property type="match status" value="1"/>
</dbReference>
<dbReference type="Gene3D" id="3.30.1370.10">
    <property type="entry name" value="K Homology domain, type 1"/>
    <property type="match status" value="1"/>
</dbReference>
<evidence type="ECO:0000256" key="7">
    <source>
        <dbReference type="ARBA" id="ARBA00022664"/>
    </source>
</evidence>
<keyword evidence="5" id="KW-0698">rRNA processing</keyword>
<keyword evidence="15" id="KW-0809">Transit peptide</keyword>
<dbReference type="SUPFAM" id="SSF54791">
    <property type="entry name" value="Eukaryotic type KH-domain (KH-domain type I)"/>
    <property type="match status" value="1"/>
</dbReference>
<keyword evidence="21" id="KW-1185">Reference proteome</keyword>
<organism evidence="20 21">
    <name type="scientific">Ficus carica</name>
    <name type="common">Common fig</name>
    <dbReference type="NCBI Taxonomy" id="3494"/>
    <lineage>
        <taxon>Eukaryota</taxon>
        <taxon>Viridiplantae</taxon>
        <taxon>Streptophyta</taxon>
        <taxon>Embryophyta</taxon>
        <taxon>Tracheophyta</taxon>
        <taxon>Spermatophyta</taxon>
        <taxon>Magnoliopsida</taxon>
        <taxon>eudicotyledons</taxon>
        <taxon>Gunneridae</taxon>
        <taxon>Pentapetalae</taxon>
        <taxon>rosids</taxon>
        <taxon>fabids</taxon>
        <taxon>Rosales</taxon>
        <taxon>Moraceae</taxon>
        <taxon>Ficeae</taxon>
        <taxon>Ficus</taxon>
    </lineage>
</organism>
<evidence type="ECO:0000256" key="8">
    <source>
        <dbReference type="ARBA" id="ARBA00022679"/>
    </source>
</evidence>
<evidence type="ECO:0000256" key="18">
    <source>
        <dbReference type="SAM" id="MobiDB-lite"/>
    </source>
</evidence>
<dbReference type="InterPro" id="IPR004087">
    <property type="entry name" value="KH_dom"/>
</dbReference>
<feature type="region of interest" description="Disordered" evidence="18">
    <location>
        <begin position="886"/>
        <end position="998"/>
    </location>
</feature>
<evidence type="ECO:0000256" key="3">
    <source>
        <dbReference type="ARBA" id="ARBA00012416"/>
    </source>
</evidence>
<evidence type="ECO:0000256" key="2">
    <source>
        <dbReference type="ARBA" id="ARBA00007404"/>
    </source>
</evidence>
<dbReference type="InterPro" id="IPR036345">
    <property type="entry name" value="ExoRNase_PH_dom2_sf"/>
</dbReference>
<dbReference type="InterPro" id="IPR020568">
    <property type="entry name" value="Ribosomal_Su5_D2-typ_SF"/>
</dbReference>
<keyword evidence="13" id="KW-0269">Exonuclease</keyword>
<protein>
    <recommendedName>
        <fullName evidence="3">polyribonucleotide nucleotidyltransferase</fullName>
        <ecNumber evidence="3">2.7.7.8</ecNumber>
    </recommendedName>
    <alternativeName>
        <fullName evidence="16">Polynucleotide phosphorylase 1</fullName>
    </alternativeName>
</protein>
<keyword evidence="14 17" id="KW-0694">RNA-binding</keyword>
<dbReference type="GO" id="GO:0000958">
    <property type="term" value="P:mitochondrial mRNA catabolic process"/>
    <property type="evidence" value="ECO:0007669"/>
    <property type="project" value="TreeGrafter"/>
</dbReference>
<dbReference type="CDD" id="cd11364">
    <property type="entry name" value="RNase_PH_PNPase_2"/>
    <property type="match status" value="1"/>
</dbReference>
<dbReference type="SUPFAM" id="SSF54211">
    <property type="entry name" value="Ribosomal protein S5 domain 2-like"/>
    <property type="match status" value="2"/>
</dbReference>
<name>A0AA88D2N0_FICCA</name>
<evidence type="ECO:0000256" key="13">
    <source>
        <dbReference type="ARBA" id="ARBA00022839"/>
    </source>
</evidence>
<dbReference type="FunFam" id="3.30.1370.10:FF:000001">
    <property type="entry name" value="Polyribonucleotide nucleotidyltransferase"/>
    <property type="match status" value="1"/>
</dbReference>
<dbReference type="GO" id="GO:0008033">
    <property type="term" value="P:tRNA processing"/>
    <property type="evidence" value="ECO:0007669"/>
    <property type="project" value="UniProtKB-KW"/>
</dbReference>
<dbReference type="Pfam" id="PF00013">
    <property type="entry name" value="KH_1"/>
    <property type="match status" value="1"/>
</dbReference>
<evidence type="ECO:0000256" key="14">
    <source>
        <dbReference type="ARBA" id="ARBA00022884"/>
    </source>
</evidence>
<dbReference type="PANTHER" id="PTHR11252">
    <property type="entry name" value="POLYRIBONUCLEOTIDE NUCLEOTIDYLTRANSFERASE"/>
    <property type="match status" value="1"/>
</dbReference>
<evidence type="ECO:0000256" key="16">
    <source>
        <dbReference type="ARBA" id="ARBA00031451"/>
    </source>
</evidence>
<keyword evidence="9" id="KW-0819">tRNA processing</keyword>
<dbReference type="HAMAP" id="MF_01595">
    <property type="entry name" value="PNPase"/>
    <property type="match status" value="1"/>
</dbReference>
<dbReference type="GO" id="GO:0004654">
    <property type="term" value="F:polyribonucleotide nucleotidyltransferase activity"/>
    <property type="evidence" value="ECO:0007669"/>
    <property type="project" value="UniProtKB-EC"/>
</dbReference>
<evidence type="ECO:0000256" key="17">
    <source>
        <dbReference type="PROSITE-ProRule" id="PRU00117"/>
    </source>
</evidence>
<feature type="compositionally biased region" description="Basic and acidic residues" evidence="18">
    <location>
        <begin position="919"/>
        <end position="933"/>
    </location>
</feature>
<dbReference type="GO" id="GO:0005829">
    <property type="term" value="C:cytosol"/>
    <property type="evidence" value="ECO:0007669"/>
    <property type="project" value="TreeGrafter"/>
</dbReference>
<evidence type="ECO:0000313" key="20">
    <source>
        <dbReference type="EMBL" id="GMN38967.1"/>
    </source>
</evidence>
<comment type="similarity">
    <text evidence="2">Belongs to the polyribonucleotide nucleotidyltransferase family.</text>
</comment>
<dbReference type="InterPro" id="IPR036456">
    <property type="entry name" value="PNPase_PH_RNA-bd_sf"/>
</dbReference>
<dbReference type="GO" id="GO:0005739">
    <property type="term" value="C:mitochondrion"/>
    <property type="evidence" value="ECO:0007669"/>
    <property type="project" value="TreeGrafter"/>
</dbReference>
<dbReference type="EMBL" id="BTGU01000009">
    <property type="protein sequence ID" value="GMN38967.1"/>
    <property type="molecule type" value="Genomic_DNA"/>
</dbReference>
<dbReference type="PROSITE" id="PS50126">
    <property type="entry name" value="S1"/>
    <property type="match status" value="1"/>
</dbReference>